<reference evidence="18" key="1">
    <citation type="journal article" date="2023" name="G3 (Bethesda)">
        <title>Whole genome assemblies of Zophobas morio and Tenebrio molitor.</title>
        <authorList>
            <person name="Kaur S."/>
            <person name="Stinson S.A."/>
            <person name="diCenzo G.C."/>
        </authorList>
    </citation>
    <scope>NUCLEOTIDE SEQUENCE</scope>
    <source>
        <strain evidence="18">QUZm001</strain>
    </source>
</reference>
<dbReference type="AlphaFoldDB" id="A0AA38I325"/>
<evidence type="ECO:0000256" key="6">
    <source>
        <dbReference type="ARBA" id="ARBA00023242"/>
    </source>
</evidence>
<evidence type="ECO:0000256" key="3">
    <source>
        <dbReference type="ARBA" id="ARBA00022603"/>
    </source>
</evidence>
<organism evidence="18 19">
    <name type="scientific">Zophobas morio</name>
    <dbReference type="NCBI Taxonomy" id="2755281"/>
    <lineage>
        <taxon>Eukaryota</taxon>
        <taxon>Metazoa</taxon>
        <taxon>Ecdysozoa</taxon>
        <taxon>Arthropoda</taxon>
        <taxon>Hexapoda</taxon>
        <taxon>Insecta</taxon>
        <taxon>Pterygota</taxon>
        <taxon>Neoptera</taxon>
        <taxon>Endopterygota</taxon>
        <taxon>Coleoptera</taxon>
        <taxon>Polyphaga</taxon>
        <taxon>Cucujiformia</taxon>
        <taxon>Tenebrionidae</taxon>
        <taxon>Zophobas</taxon>
    </lineage>
</organism>
<evidence type="ECO:0000256" key="2">
    <source>
        <dbReference type="ARBA" id="ARBA00006149"/>
    </source>
</evidence>
<proteinExistence type="inferred from homology"/>
<dbReference type="InterPro" id="IPR052190">
    <property type="entry name" value="Euk-Arch_PrmC-MTase"/>
</dbReference>
<dbReference type="PANTHER" id="PTHR45875">
    <property type="entry name" value="METHYLTRANSFERASE N6AMT1"/>
    <property type="match status" value="1"/>
</dbReference>
<evidence type="ECO:0000256" key="10">
    <source>
        <dbReference type="ARBA" id="ARBA00062344"/>
    </source>
</evidence>
<dbReference type="Proteomes" id="UP001168821">
    <property type="component" value="Unassembled WGS sequence"/>
</dbReference>
<evidence type="ECO:0000256" key="12">
    <source>
        <dbReference type="ARBA" id="ARBA00076540"/>
    </source>
</evidence>
<evidence type="ECO:0000256" key="4">
    <source>
        <dbReference type="ARBA" id="ARBA00022679"/>
    </source>
</evidence>
<dbReference type="PROSITE" id="PS00092">
    <property type="entry name" value="N6_MTASE"/>
    <property type="match status" value="1"/>
</dbReference>
<evidence type="ECO:0000313" key="18">
    <source>
        <dbReference type="EMBL" id="KAJ3648580.1"/>
    </source>
</evidence>
<comment type="caution">
    <text evidence="18">The sequence shown here is derived from an EMBL/GenBank/DDBJ whole genome shotgun (WGS) entry which is preliminary data.</text>
</comment>
<evidence type="ECO:0000313" key="19">
    <source>
        <dbReference type="Proteomes" id="UP001168821"/>
    </source>
</evidence>
<comment type="subunit">
    <text evidence="10">Heterodimer; heterodimerization with TRMT112 is required for S-adenosyl-L-methionine-binding.</text>
</comment>
<comment type="subcellular location">
    <subcellularLocation>
        <location evidence="1">Nucleus</location>
    </subcellularLocation>
</comment>
<evidence type="ECO:0000256" key="8">
    <source>
        <dbReference type="ARBA" id="ARBA00050903"/>
    </source>
</evidence>
<evidence type="ECO:0000256" key="1">
    <source>
        <dbReference type="ARBA" id="ARBA00004123"/>
    </source>
</evidence>
<dbReference type="PANTHER" id="PTHR45875:SF1">
    <property type="entry name" value="METHYLTRANSFERASE N6AMT1"/>
    <property type="match status" value="1"/>
</dbReference>
<dbReference type="InterPro" id="IPR004557">
    <property type="entry name" value="PrmC-related"/>
</dbReference>
<dbReference type="NCBIfam" id="TIGR00537">
    <property type="entry name" value="hemK_rel_arch"/>
    <property type="match status" value="1"/>
</dbReference>
<keyword evidence="3" id="KW-0489">Methyltransferase</keyword>
<keyword evidence="19" id="KW-1185">Reference proteome</keyword>
<dbReference type="SUPFAM" id="SSF53335">
    <property type="entry name" value="S-adenosyl-L-methionine-dependent methyltransferases"/>
    <property type="match status" value="1"/>
</dbReference>
<dbReference type="Gene3D" id="3.40.50.150">
    <property type="entry name" value="Vaccinia Virus protein VP39"/>
    <property type="match status" value="1"/>
</dbReference>
<evidence type="ECO:0000256" key="9">
    <source>
        <dbReference type="ARBA" id="ARBA00053180"/>
    </source>
</evidence>
<evidence type="ECO:0000256" key="13">
    <source>
        <dbReference type="ARBA" id="ARBA00080992"/>
    </source>
</evidence>
<comment type="similarity">
    <text evidence="2">Belongs to the eukaryotic/archaeal PrmC-related family.</text>
</comment>
<sequence>MPFLKNLGVEFAVEIGSGSGVVITALASFLACACFATDINPEACQATAETAVLNGRKVDCVNMDLLGAFRNRLFDVLLFNPPYVVTDPCEVVGNGLNRAWAGGFHGRQVTDKVLSTLDLLLSEKGVCYMVLLKENNIQEIQRFMNENNFKSDVILERKLRGEHLYVVKFSRIL</sequence>
<dbReference type="InterPro" id="IPR002052">
    <property type="entry name" value="DNA_methylase_N6_adenine_CS"/>
</dbReference>
<comment type="function">
    <text evidence="9">Methyltransferase that can methylate proteins and, to a lower extent, arsenic. Catalytic subunit of a heterodimer with TRMT112, which monomethylates 'Lys-12' of histone H4 (H4K12me1), a modification present at the promoters of numerous genes encoding cell cycle regulators. Catalytic subunit of a heterodimer with TRMT112, which catalyzes N5-methylation of Glu residue of proteins with a Gly-Gln-Xaa-Xaa-Xaa-Arg motif. Methylates ETF1 on 'Gln-185'; ETF1 needs to be complexed to ERF3 in its GTP-bound form to be efficiently methylated. May also play a role in the modulation of arsenic-induced toxicity by mediating the conversion of monomethylarsonous acid (3+) into the less toxic dimethylarsonic acid. It however only plays a limited role in arsenic metabolism compared with AS3MT.</text>
</comment>
<comment type="catalytic activity">
    <reaction evidence="8">
        <text>methylarsonous acid + S-adenosyl-L-methionine = dimethylarsinate + S-adenosyl-L-homocysteine + 2 H(+)</text>
        <dbReference type="Rhea" id="RHEA:11684"/>
        <dbReference type="ChEBI" id="CHEBI:15378"/>
        <dbReference type="ChEBI" id="CHEBI:16223"/>
        <dbReference type="ChEBI" id="CHEBI:17826"/>
        <dbReference type="ChEBI" id="CHEBI:57856"/>
        <dbReference type="ChEBI" id="CHEBI:59789"/>
    </reaction>
</comment>
<dbReference type="FunFam" id="3.40.50.150:FF:000077">
    <property type="entry name" value="HemK methyltransferase family member 2"/>
    <property type="match status" value="1"/>
</dbReference>
<dbReference type="GO" id="GO:0003676">
    <property type="term" value="F:nucleic acid binding"/>
    <property type="evidence" value="ECO:0007669"/>
    <property type="project" value="InterPro"/>
</dbReference>
<evidence type="ECO:0000256" key="5">
    <source>
        <dbReference type="ARBA" id="ARBA00022691"/>
    </source>
</evidence>
<dbReference type="GO" id="GO:0036009">
    <property type="term" value="F:protein-glutamine N-methyltransferase activity"/>
    <property type="evidence" value="ECO:0007669"/>
    <property type="project" value="UniProtKB-ARBA"/>
</dbReference>
<keyword evidence="5" id="KW-0949">S-adenosyl-L-methionine</keyword>
<evidence type="ECO:0000256" key="7">
    <source>
        <dbReference type="ARBA" id="ARBA00048619"/>
    </source>
</evidence>
<evidence type="ECO:0000256" key="14">
    <source>
        <dbReference type="ARBA" id="ARBA00083337"/>
    </source>
</evidence>
<protein>
    <recommendedName>
        <fullName evidence="15">Methyltransferase HEMK2</fullName>
    </recommendedName>
    <alternativeName>
        <fullName evidence="14">HemK methyltransferase family member 2</fullName>
    </alternativeName>
    <alternativeName>
        <fullName evidence="12">Lysine N-methyltransferase 9</fullName>
    </alternativeName>
    <alternativeName>
        <fullName evidence="11">Methylarsonite methyltransferase N6AMT1</fullName>
    </alternativeName>
    <alternativeName>
        <fullName evidence="16">Methyltransferase N6AMT1</fullName>
    </alternativeName>
    <alternativeName>
        <fullName evidence="13">Protein N(5)-glutamine methyltransferase</fullName>
    </alternativeName>
</protein>
<evidence type="ECO:0000259" key="17">
    <source>
        <dbReference type="Pfam" id="PF05175"/>
    </source>
</evidence>
<evidence type="ECO:0000256" key="15">
    <source>
        <dbReference type="ARBA" id="ARBA00093624"/>
    </source>
</evidence>
<dbReference type="CDD" id="cd02440">
    <property type="entry name" value="AdoMet_MTases"/>
    <property type="match status" value="1"/>
</dbReference>
<keyword evidence="6" id="KW-0539">Nucleus</keyword>
<dbReference type="InterPro" id="IPR029063">
    <property type="entry name" value="SAM-dependent_MTases_sf"/>
</dbReference>
<gene>
    <name evidence="18" type="ORF">Zmor_020373</name>
</gene>
<name>A0AA38I325_9CUCU</name>
<dbReference type="EMBL" id="JALNTZ010000006">
    <property type="protein sequence ID" value="KAJ3648580.1"/>
    <property type="molecule type" value="Genomic_DNA"/>
</dbReference>
<accession>A0AA38I325</accession>
<feature type="domain" description="Methyltransferase small" evidence="17">
    <location>
        <begin position="12"/>
        <end position="84"/>
    </location>
</feature>
<dbReference type="InterPro" id="IPR007848">
    <property type="entry name" value="Small_mtfrase_dom"/>
</dbReference>
<evidence type="ECO:0000256" key="16">
    <source>
        <dbReference type="ARBA" id="ARBA00093667"/>
    </source>
</evidence>
<dbReference type="GO" id="GO:0035657">
    <property type="term" value="C:eRF1 methyltransferase complex"/>
    <property type="evidence" value="ECO:0007669"/>
    <property type="project" value="TreeGrafter"/>
</dbReference>
<dbReference type="GO" id="GO:0032259">
    <property type="term" value="P:methylation"/>
    <property type="evidence" value="ECO:0007669"/>
    <property type="project" value="UniProtKB-KW"/>
</dbReference>
<dbReference type="PROSITE" id="PS51257">
    <property type="entry name" value="PROKAR_LIPOPROTEIN"/>
    <property type="match status" value="1"/>
</dbReference>
<keyword evidence="4" id="KW-0808">Transferase</keyword>
<evidence type="ECO:0000256" key="11">
    <source>
        <dbReference type="ARBA" id="ARBA00075330"/>
    </source>
</evidence>
<comment type="catalytic activity">
    <reaction evidence="7">
        <text>L-lysyl-[histone] + S-adenosyl-L-methionine = N(6)-methyl-L-lysyl-[histone] + S-adenosyl-L-homocysteine + H(+)</text>
        <dbReference type="Rhea" id="RHEA:10024"/>
        <dbReference type="Rhea" id="RHEA-COMP:9845"/>
        <dbReference type="Rhea" id="RHEA-COMP:9846"/>
        <dbReference type="ChEBI" id="CHEBI:15378"/>
        <dbReference type="ChEBI" id="CHEBI:29969"/>
        <dbReference type="ChEBI" id="CHEBI:57856"/>
        <dbReference type="ChEBI" id="CHEBI:59789"/>
        <dbReference type="ChEBI" id="CHEBI:61929"/>
    </reaction>
    <physiologicalReaction direction="left-to-right" evidence="7">
        <dbReference type="Rhea" id="RHEA:10025"/>
    </physiologicalReaction>
</comment>
<dbReference type="GO" id="GO:0005634">
    <property type="term" value="C:nucleus"/>
    <property type="evidence" value="ECO:0007669"/>
    <property type="project" value="UniProtKB-SubCell"/>
</dbReference>
<dbReference type="Pfam" id="PF05175">
    <property type="entry name" value="MTS"/>
    <property type="match status" value="1"/>
</dbReference>